<organism evidence="1">
    <name type="scientific">Anguilla anguilla</name>
    <name type="common">European freshwater eel</name>
    <name type="synonym">Muraena anguilla</name>
    <dbReference type="NCBI Taxonomy" id="7936"/>
    <lineage>
        <taxon>Eukaryota</taxon>
        <taxon>Metazoa</taxon>
        <taxon>Chordata</taxon>
        <taxon>Craniata</taxon>
        <taxon>Vertebrata</taxon>
        <taxon>Euteleostomi</taxon>
        <taxon>Actinopterygii</taxon>
        <taxon>Neopterygii</taxon>
        <taxon>Teleostei</taxon>
        <taxon>Anguilliformes</taxon>
        <taxon>Anguillidae</taxon>
        <taxon>Anguilla</taxon>
    </lineage>
</organism>
<accession>A0A0E9PZW1</accession>
<dbReference type="EMBL" id="GBXM01099179">
    <property type="protein sequence ID" value="JAH09398.1"/>
    <property type="molecule type" value="Transcribed_RNA"/>
</dbReference>
<reference evidence="1" key="2">
    <citation type="journal article" date="2015" name="Fish Shellfish Immunol.">
        <title>Early steps in the European eel (Anguilla anguilla)-Vibrio vulnificus interaction in the gills: Role of the RtxA13 toxin.</title>
        <authorList>
            <person name="Callol A."/>
            <person name="Pajuelo D."/>
            <person name="Ebbesson L."/>
            <person name="Teles M."/>
            <person name="MacKenzie S."/>
            <person name="Amaro C."/>
        </authorList>
    </citation>
    <scope>NUCLEOTIDE SEQUENCE</scope>
</reference>
<dbReference type="AlphaFoldDB" id="A0A0E9PZW1"/>
<sequence length="56" mass="6545">MPLACSRLHFKVQHFATWLPESAICDKLRNMNLCVNCPIFCCHVDTFLRIISCYLK</sequence>
<reference evidence="1" key="1">
    <citation type="submission" date="2014-11" db="EMBL/GenBank/DDBJ databases">
        <authorList>
            <person name="Amaro Gonzalez C."/>
        </authorList>
    </citation>
    <scope>NUCLEOTIDE SEQUENCE</scope>
</reference>
<proteinExistence type="predicted"/>
<name>A0A0E9PZW1_ANGAN</name>
<protein>
    <submittedName>
        <fullName evidence="1">Uncharacterized protein</fullName>
    </submittedName>
</protein>
<evidence type="ECO:0000313" key="1">
    <source>
        <dbReference type="EMBL" id="JAH09398.1"/>
    </source>
</evidence>